<keyword evidence="6 7" id="KW-0472">Membrane</keyword>
<dbReference type="EMBL" id="CAFBIY010000215">
    <property type="protein sequence ID" value="CAB4853201.1"/>
    <property type="molecule type" value="Genomic_DNA"/>
</dbReference>
<evidence type="ECO:0000256" key="6">
    <source>
        <dbReference type="ARBA" id="ARBA00023136"/>
    </source>
</evidence>
<dbReference type="EMBL" id="CAESGF010000001">
    <property type="protein sequence ID" value="CAB4362322.1"/>
    <property type="molecule type" value="Genomic_DNA"/>
</dbReference>
<dbReference type="EMBL" id="CAFBMT010000002">
    <property type="protein sequence ID" value="CAB4915145.1"/>
    <property type="molecule type" value="Genomic_DNA"/>
</dbReference>
<dbReference type="EMBL" id="CAEZYF010000004">
    <property type="protein sequence ID" value="CAB4714632.1"/>
    <property type="molecule type" value="Genomic_DNA"/>
</dbReference>
<dbReference type="Pfam" id="PF01925">
    <property type="entry name" value="TauE"/>
    <property type="match status" value="1"/>
</dbReference>
<feature type="transmembrane region" description="Helical" evidence="7">
    <location>
        <begin position="81"/>
        <end position="99"/>
    </location>
</feature>
<dbReference type="InterPro" id="IPR052017">
    <property type="entry name" value="TSUP"/>
</dbReference>
<feature type="transmembrane region" description="Helical" evidence="7">
    <location>
        <begin position="196"/>
        <end position="215"/>
    </location>
</feature>
<evidence type="ECO:0000256" key="4">
    <source>
        <dbReference type="ARBA" id="ARBA00022692"/>
    </source>
</evidence>
<proteinExistence type="predicted"/>
<reference evidence="12" key="1">
    <citation type="submission" date="2020-05" db="EMBL/GenBank/DDBJ databases">
        <authorList>
            <person name="Chiriac C."/>
            <person name="Salcher M."/>
            <person name="Ghai R."/>
            <person name="Kavagutti S V."/>
        </authorList>
    </citation>
    <scope>NUCLEOTIDE SEQUENCE</scope>
</reference>
<evidence type="ECO:0000256" key="1">
    <source>
        <dbReference type="ARBA" id="ARBA00004651"/>
    </source>
</evidence>
<evidence type="ECO:0000313" key="10">
    <source>
        <dbReference type="EMBL" id="CAB4835907.1"/>
    </source>
</evidence>
<keyword evidence="5 7" id="KW-1133">Transmembrane helix</keyword>
<evidence type="ECO:0000313" key="9">
    <source>
        <dbReference type="EMBL" id="CAB4714632.1"/>
    </source>
</evidence>
<dbReference type="GO" id="GO:0005886">
    <property type="term" value="C:plasma membrane"/>
    <property type="evidence" value="ECO:0007669"/>
    <property type="project" value="UniProtKB-SubCell"/>
</dbReference>
<comment type="subcellular location">
    <subcellularLocation>
        <location evidence="1">Cell membrane</location>
        <topology evidence="1">Multi-pass membrane protein</topology>
    </subcellularLocation>
</comment>
<dbReference type="AlphaFoldDB" id="A0A6J7HF53"/>
<feature type="transmembrane region" description="Helical" evidence="7">
    <location>
        <begin position="227"/>
        <end position="247"/>
    </location>
</feature>
<accession>A0A6J7HF53</accession>
<evidence type="ECO:0000313" key="13">
    <source>
        <dbReference type="EMBL" id="CAB4978918.1"/>
    </source>
</evidence>
<evidence type="ECO:0000313" key="12">
    <source>
        <dbReference type="EMBL" id="CAB4915145.1"/>
    </source>
</evidence>
<evidence type="ECO:0000313" key="11">
    <source>
        <dbReference type="EMBL" id="CAB4853201.1"/>
    </source>
</evidence>
<keyword evidence="2" id="KW-0813">Transport</keyword>
<name>A0A6J7HF53_9ZZZZ</name>
<dbReference type="EMBL" id="CAFAAV010000347">
    <property type="protein sequence ID" value="CAB4835907.1"/>
    <property type="molecule type" value="Genomic_DNA"/>
</dbReference>
<evidence type="ECO:0000256" key="2">
    <source>
        <dbReference type="ARBA" id="ARBA00022448"/>
    </source>
</evidence>
<evidence type="ECO:0000256" key="3">
    <source>
        <dbReference type="ARBA" id="ARBA00022475"/>
    </source>
</evidence>
<dbReference type="PANTHER" id="PTHR30269:SF37">
    <property type="entry name" value="MEMBRANE TRANSPORTER PROTEIN"/>
    <property type="match status" value="1"/>
</dbReference>
<keyword evidence="4 7" id="KW-0812">Transmembrane</keyword>
<gene>
    <name evidence="9" type="ORF">UFOPK2656_00897</name>
    <name evidence="10" type="ORF">UFOPK3099_02927</name>
    <name evidence="11" type="ORF">UFOPK3267_02726</name>
    <name evidence="12" type="ORF">UFOPK3651_00480</name>
    <name evidence="13" type="ORF">UFOPK3931_00678</name>
    <name evidence="8" type="ORF">UFOPK4189_00095</name>
</gene>
<feature type="transmembrane region" description="Helical" evidence="7">
    <location>
        <begin position="106"/>
        <end position="123"/>
    </location>
</feature>
<dbReference type="EMBL" id="CAFBOL010000011">
    <property type="protein sequence ID" value="CAB4978918.1"/>
    <property type="molecule type" value="Genomic_DNA"/>
</dbReference>
<evidence type="ECO:0000313" key="8">
    <source>
        <dbReference type="EMBL" id="CAB4362322.1"/>
    </source>
</evidence>
<evidence type="ECO:0000256" key="7">
    <source>
        <dbReference type="SAM" id="Phobius"/>
    </source>
</evidence>
<evidence type="ECO:0000256" key="5">
    <source>
        <dbReference type="ARBA" id="ARBA00022989"/>
    </source>
</evidence>
<dbReference type="InterPro" id="IPR002781">
    <property type="entry name" value="TM_pro_TauE-like"/>
</dbReference>
<feature type="transmembrane region" description="Helical" evidence="7">
    <location>
        <begin position="12"/>
        <end position="38"/>
    </location>
</feature>
<feature type="transmembrane region" description="Helical" evidence="7">
    <location>
        <begin position="168"/>
        <end position="190"/>
    </location>
</feature>
<feature type="transmembrane region" description="Helical" evidence="7">
    <location>
        <begin position="50"/>
        <end position="69"/>
    </location>
</feature>
<protein>
    <submittedName>
        <fullName evidence="12">Unannotated protein</fullName>
    </submittedName>
</protein>
<dbReference type="PANTHER" id="PTHR30269">
    <property type="entry name" value="TRANSMEMBRANE PROTEIN YFCA"/>
    <property type="match status" value="1"/>
</dbReference>
<keyword evidence="3" id="KW-1003">Cell membrane</keyword>
<organism evidence="12">
    <name type="scientific">freshwater metagenome</name>
    <dbReference type="NCBI Taxonomy" id="449393"/>
    <lineage>
        <taxon>unclassified sequences</taxon>
        <taxon>metagenomes</taxon>
        <taxon>ecological metagenomes</taxon>
    </lineage>
</organism>
<sequence>MADSLVVTTGQLIVVGLAVAVAAFVQVIAGFGFGLLAMPIMTLAIPVEKAVVVSTLLSAITTSWQSWFMRKDADPALVKRLTISAYLGMPLGIAVLELAADGTLKIALGVAVLVATLMLAARLDLRHAGPGVDMAAGFISGVLSTSLSTNGPPLVFDLQARHLEAARFRATISAVFALCNVGAIALFAFRGKLTQGGLHAALVALPAWALGQLVGWPIRKHMHGQRFRVLVLALLGLAGATSIVFAVV</sequence>